<reference evidence="1" key="1">
    <citation type="submission" date="2018-02" db="EMBL/GenBank/DDBJ databases">
        <title>The genomes of Aspergillus section Nigri reveals drivers in fungal speciation.</title>
        <authorList>
            <consortium name="DOE Joint Genome Institute"/>
            <person name="Vesth T.C."/>
            <person name="Nybo J."/>
            <person name="Theobald S."/>
            <person name="Brandl J."/>
            <person name="Frisvad J.C."/>
            <person name="Nielsen K.F."/>
            <person name="Lyhne E.K."/>
            <person name="Kogle M.E."/>
            <person name="Kuo A."/>
            <person name="Riley R."/>
            <person name="Clum A."/>
            <person name="Nolan M."/>
            <person name="Lipzen A."/>
            <person name="Salamov A."/>
            <person name="Henrissat B."/>
            <person name="Wiebenga A."/>
            <person name="De vries R.P."/>
            <person name="Grigoriev I.V."/>
            <person name="Mortensen U.H."/>
            <person name="Andersen M.R."/>
            <person name="Baker S.E."/>
        </authorList>
    </citation>
    <scope>NUCLEOTIDE SEQUENCE</scope>
    <source>
        <strain evidence="1">CBS 121060</strain>
    </source>
</reference>
<evidence type="ECO:0000313" key="2">
    <source>
        <dbReference type="Proteomes" id="UP000249661"/>
    </source>
</evidence>
<evidence type="ECO:0000313" key="1">
    <source>
        <dbReference type="EMBL" id="RAH73888.1"/>
    </source>
</evidence>
<proteinExistence type="predicted"/>
<protein>
    <submittedName>
        <fullName evidence="1">Enoyl-CoA hydratase/isomerase family protein</fullName>
    </submittedName>
</protein>
<organism evidence="1 2">
    <name type="scientific">Aspergillus aculeatinus CBS 121060</name>
    <dbReference type="NCBI Taxonomy" id="1448322"/>
    <lineage>
        <taxon>Eukaryota</taxon>
        <taxon>Fungi</taxon>
        <taxon>Dikarya</taxon>
        <taxon>Ascomycota</taxon>
        <taxon>Pezizomycotina</taxon>
        <taxon>Eurotiomycetes</taxon>
        <taxon>Eurotiomycetidae</taxon>
        <taxon>Eurotiales</taxon>
        <taxon>Aspergillaceae</taxon>
        <taxon>Aspergillus</taxon>
        <taxon>Aspergillus subgen. Circumdati</taxon>
    </lineage>
</organism>
<keyword evidence="2" id="KW-1185">Reference proteome</keyword>
<name>A0ACD1HKJ8_9EURO</name>
<dbReference type="Proteomes" id="UP000249661">
    <property type="component" value="Unassembled WGS sequence"/>
</dbReference>
<sequence length="280" mass="31243">MSTPNPTPPPLFTVPITSTNGTFTCTNPSAAEQDHNIYILTFTSPPDNRLTPTFIDAFLLALDIIEHRYPKGVVITTSGIPKFYSNGLDLELAQSTEGFVEKWLWKLFRRLLTYPMPTLALVNGHAFAGGLMLAMYHDYRIQNPSKGYLCINELEFGVPLQSPMMSVFREKLSATAFRDLVLEARRFGGPAASREAGLVDAYGGLPEAVQLVRDRGLQNKAATGIYGMMKEEMWRQSLGILDAHAEMVAWRDRVEERKAEEEGAARGRVEAWESEVKAKL</sequence>
<dbReference type="EMBL" id="KZ824937">
    <property type="protein sequence ID" value="RAH73888.1"/>
    <property type="molecule type" value="Genomic_DNA"/>
</dbReference>
<accession>A0ACD1HKJ8</accession>
<gene>
    <name evidence="1" type="ORF">BO66DRAFT_398290</name>
</gene>